<dbReference type="Pfam" id="PF03062">
    <property type="entry name" value="MBOAT"/>
    <property type="match status" value="1"/>
</dbReference>
<evidence type="ECO:0000256" key="6">
    <source>
        <dbReference type="SAM" id="Phobius"/>
    </source>
</evidence>
<feature type="transmembrane region" description="Helical" evidence="6">
    <location>
        <begin position="84"/>
        <end position="103"/>
    </location>
</feature>
<feature type="transmembrane region" description="Helical" evidence="6">
    <location>
        <begin position="620"/>
        <end position="637"/>
    </location>
</feature>
<dbReference type="GO" id="GO:0005783">
    <property type="term" value="C:endoplasmic reticulum"/>
    <property type="evidence" value="ECO:0007669"/>
    <property type="project" value="TreeGrafter"/>
</dbReference>
<evidence type="ECO:0000313" key="8">
    <source>
        <dbReference type="Proteomes" id="UP000674179"/>
    </source>
</evidence>
<keyword evidence="4 6" id="KW-0472">Membrane</keyword>
<evidence type="ECO:0000256" key="4">
    <source>
        <dbReference type="ARBA" id="ARBA00023136"/>
    </source>
</evidence>
<name>A0A836GFW7_LEIEN</name>
<dbReference type="InterPro" id="IPR004299">
    <property type="entry name" value="MBOAT_fam"/>
</dbReference>
<comment type="subcellular location">
    <subcellularLocation>
        <location evidence="1">Membrane</location>
        <topology evidence="1">Multi-pass membrane protein</topology>
    </subcellularLocation>
</comment>
<dbReference type="PANTHER" id="PTHR13285">
    <property type="entry name" value="ACYLTRANSFERASE"/>
    <property type="match status" value="1"/>
</dbReference>
<feature type="transmembrane region" description="Helical" evidence="6">
    <location>
        <begin position="139"/>
        <end position="159"/>
    </location>
</feature>
<dbReference type="InterPro" id="IPR051085">
    <property type="entry name" value="MB_O-acyltransferase"/>
</dbReference>
<feature type="transmembrane region" description="Helical" evidence="6">
    <location>
        <begin position="685"/>
        <end position="705"/>
    </location>
</feature>
<gene>
    <name evidence="7" type="ORF">CUR178_06490</name>
</gene>
<feature type="transmembrane region" description="Helical" evidence="6">
    <location>
        <begin position="643"/>
        <end position="664"/>
    </location>
</feature>
<feature type="transmembrane region" description="Helical" evidence="6">
    <location>
        <begin position="399"/>
        <end position="420"/>
    </location>
</feature>
<dbReference type="KEGG" id="lenr:94173669"/>
<accession>A0A836GFW7</accession>
<keyword evidence="2 6" id="KW-0812">Transmembrane</keyword>
<dbReference type="OrthoDB" id="420606at2759"/>
<dbReference type="RefSeq" id="XP_067693754.1">
    <property type="nucleotide sequence ID" value="XM_067838159.1"/>
</dbReference>
<keyword evidence="8" id="KW-1185">Reference proteome</keyword>
<dbReference type="GeneID" id="94173669"/>
<feature type="transmembrane region" description="Helical" evidence="6">
    <location>
        <begin position="547"/>
        <end position="568"/>
    </location>
</feature>
<evidence type="ECO:0008006" key="9">
    <source>
        <dbReference type="Google" id="ProtNLM"/>
    </source>
</evidence>
<proteinExistence type="predicted"/>
<evidence type="ECO:0000256" key="3">
    <source>
        <dbReference type="ARBA" id="ARBA00022989"/>
    </source>
</evidence>
<dbReference type="PANTHER" id="PTHR13285:SF18">
    <property type="entry name" value="PROTEIN-CYSTEINE N-PALMITOYLTRANSFERASE RASP"/>
    <property type="match status" value="1"/>
</dbReference>
<feature type="transmembrane region" description="Helical" evidence="6">
    <location>
        <begin position="228"/>
        <end position="261"/>
    </location>
</feature>
<keyword evidence="3 6" id="KW-1133">Transmembrane helix</keyword>
<evidence type="ECO:0000256" key="2">
    <source>
        <dbReference type="ARBA" id="ARBA00022692"/>
    </source>
</evidence>
<dbReference type="AlphaFoldDB" id="A0A836GFW7"/>
<evidence type="ECO:0000313" key="7">
    <source>
        <dbReference type="EMBL" id="KAG5481257.1"/>
    </source>
</evidence>
<feature type="transmembrane region" description="Helical" evidence="6">
    <location>
        <begin position="725"/>
        <end position="743"/>
    </location>
</feature>
<organism evidence="7 8">
    <name type="scientific">Leishmania enriettii</name>
    <dbReference type="NCBI Taxonomy" id="5663"/>
    <lineage>
        <taxon>Eukaryota</taxon>
        <taxon>Discoba</taxon>
        <taxon>Euglenozoa</taxon>
        <taxon>Kinetoplastea</taxon>
        <taxon>Metakinetoplastina</taxon>
        <taxon>Trypanosomatida</taxon>
        <taxon>Trypanosomatidae</taxon>
        <taxon>Leishmaniinae</taxon>
        <taxon>Leishmania</taxon>
    </lineage>
</organism>
<dbReference type="GO" id="GO:0016746">
    <property type="term" value="F:acyltransferase activity"/>
    <property type="evidence" value="ECO:0007669"/>
    <property type="project" value="TreeGrafter"/>
</dbReference>
<dbReference type="EMBL" id="JAFHKP010000019">
    <property type="protein sequence ID" value="KAG5481257.1"/>
    <property type="molecule type" value="Genomic_DNA"/>
</dbReference>
<feature type="transmembrane region" description="Helical" evidence="6">
    <location>
        <begin position="267"/>
        <end position="288"/>
    </location>
</feature>
<protein>
    <recommendedName>
        <fullName evidence="9">Glycerol uptake protein</fullName>
    </recommendedName>
</protein>
<evidence type="ECO:0000256" key="1">
    <source>
        <dbReference type="ARBA" id="ARBA00004141"/>
    </source>
</evidence>
<reference evidence="7 8" key="1">
    <citation type="submission" date="2021-02" db="EMBL/GenBank/DDBJ databases">
        <title>Leishmania (Mundinia) enrietti genome sequencing and assembly.</title>
        <authorList>
            <person name="Almutairi H."/>
            <person name="Gatherer D."/>
        </authorList>
    </citation>
    <scope>NUCLEOTIDE SEQUENCE [LARGE SCALE GENOMIC DNA]</scope>
    <source>
        <strain evidence="7">CUR178</strain>
    </source>
</reference>
<dbReference type="Proteomes" id="UP000674179">
    <property type="component" value="Chromosome 19"/>
</dbReference>
<feature type="region of interest" description="Disordered" evidence="5">
    <location>
        <begin position="31"/>
        <end position="50"/>
    </location>
</feature>
<sequence length="763" mass="84769">MQAKSLPTSPKATGALLVRPDAAAAATPVVFSSIPPDSTSDGAGSVGGSKSDDTSAVLPLSRAAAAGAASSANYAYLPRTSLEYITSALFAVIVTFSGVYTIFCVGRDHHDELKTNLSPPWPLYRWLGSKGIDVADLQFYYFLVAVPPAIPYLVGFLTISRRLRRNAVLKQAAIVREVITSPSWDEEERSVSTSGSRLTDNAIGGGISGSSNFSPPLAVRKDISVLQVFHIISGMFIALCLCGPGFLFGVVLMLLNFYLIAPLHKKASFRVSMAVMWMWHIAVLFLNFHSDGYRFSWFGLSFLDDLWTPLIRWVTQYNMSVLRMISFNSDLWESARCGEERRQKSLLKHARTCIACAQIREQHRHAGASLPQEALSCYKCRTECSRHVEEFTLSAYLGYILYLPLFMAGPLSSFNAYVSFQHYPARSIVGMAVWRYGLRCLYYAIMLITLMHYVPIMAILLTPAAAPANGAVAVASASGAVEAETTLPVPGSTAPLMTTTGALAMSMNSPGWSQLSNMVSAAHATTMFTAAAPTHSVFKQMAFGDKMFLFSLVLAFLWLKFSLIWRFFRFCALLDGFDPPEDMPRCFANTVSIQSFWRDWHASFNLWIVRYMYIPMGGNRTKLFSILPIFFFVAIWHDMQLRLLLWATIICFTFIIEIAITLFFSSKKNPLVRQLKRSPLVWRHLRVLGTQFGLIELAVANLVGFSIGTDGAASTTRQMFDSMTLLNKVITVFVFLCVAVIAVQQSDQKAYEERQLKIKYGLH</sequence>
<comment type="caution">
    <text evidence="7">The sequence shown here is derived from an EMBL/GenBank/DDBJ whole genome shotgun (WGS) entry which is preliminary data.</text>
</comment>
<dbReference type="GO" id="GO:0016020">
    <property type="term" value="C:membrane"/>
    <property type="evidence" value="ECO:0007669"/>
    <property type="project" value="UniProtKB-SubCell"/>
</dbReference>
<feature type="transmembrane region" description="Helical" evidence="6">
    <location>
        <begin position="441"/>
        <end position="461"/>
    </location>
</feature>
<evidence type="ECO:0000256" key="5">
    <source>
        <dbReference type="SAM" id="MobiDB-lite"/>
    </source>
</evidence>